<accession>A0ABW2CWR3</accession>
<keyword evidence="1" id="KW-0732">Signal</keyword>
<protein>
    <submittedName>
        <fullName evidence="2">Uncharacterized protein</fullName>
    </submittedName>
</protein>
<dbReference type="Proteomes" id="UP001596380">
    <property type="component" value="Unassembled WGS sequence"/>
</dbReference>
<evidence type="ECO:0000313" key="2">
    <source>
        <dbReference type="EMBL" id="MFC6885083.1"/>
    </source>
</evidence>
<reference evidence="3" key="1">
    <citation type="journal article" date="2019" name="Int. J. Syst. Evol. Microbiol.">
        <title>The Global Catalogue of Microorganisms (GCM) 10K type strain sequencing project: providing services to taxonomists for standard genome sequencing and annotation.</title>
        <authorList>
            <consortium name="The Broad Institute Genomics Platform"/>
            <consortium name="The Broad Institute Genome Sequencing Center for Infectious Disease"/>
            <person name="Wu L."/>
            <person name="Ma J."/>
        </authorList>
    </citation>
    <scope>NUCLEOTIDE SEQUENCE [LARGE SCALE GENOMIC DNA]</scope>
    <source>
        <strain evidence="3">JCM 3369</strain>
    </source>
</reference>
<feature type="signal peptide" evidence="1">
    <location>
        <begin position="1"/>
        <end position="26"/>
    </location>
</feature>
<organism evidence="2 3">
    <name type="scientific">Actinomadura yumaensis</name>
    <dbReference type="NCBI Taxonomy" id="111807"/>
    <lineage>
        <taxon>Bacteria</taxon>
        <taxon>Bacillati</taxon>
        <taxon>Actinomycetota</taxon>
        <taxon>Actinomycetes</taxon>
        <taxon>Streptosporangiales</taxon>
        <taxon>Thermomonosporaceae</taxon>
        <taxon>Actinomadura</taxon>
    </lineage>
</organism>
<name>A0ABW2CWR3_9ACTN</name>
<gene>
    <name evidence="2" type="ORF">ACFQKB_35380</name>
</gene>
<evidence type="ECO:0000313" key="3">
    <source>
        <dbReference type="Proteomes" id="UP001596380"/>
    </source>
</evidence>
<feature type="chain" id="PRO_5046753788" evidence="1">
    <location>
        <begin position="27"/>
        <end position="91"/>
    </location>
</feature>
<proteinExistence type="predicted"/>
<keyword evidence="3" id="KW-1185">Reference proteome</keyword>
<dbReference type="EMBL" id="JBHSXS010000033">
    <property type="protein sequence ID" value="MFC6885083.1"/>
    <property type="molecule type" value="Genomic_DNA"/>
</dbReference>
<sequence length="91" mass="8762">MNRIQRITIVGFAVAGTALLAPAAMADTFHGQSGKAAGPGGAVSSGLVSGAVGGHHGKGKHKGHGGVFYGKFTQTAGPLGATSFGTVSAAD</sequence>
<comment type="caution">
    <text evidence="2">The sequence shown here is derived from an EMBL/GenBank/DDBJ whole genome shotgun (WGS) entry which is preliminary data.</text>
</comment>
<dbReference type="RefSeq" id="WP_160823458.1">
    <property type="nucleotide sequence ID" value="NZ_JBHSXE010000001.1"/>
</dbReference>
<evidence type="ECO:0000256" key="1">
    <source>
        <dbReference type="SAM" id="SignalP"/>
    </source>
</evidence>